<dbReference type="OrthoDB" id="3005035at2759"/>
<dbReference type="Proteomes" id="UP000249723">
    <property type="component" value="Unassembled WGS sequence"/>
</dbReference>
<dbReference type="EMBL" id="FMWP01000012">
    <property type="protein sequence ID" value="SCZ88771.1"/>
    <property type="molecule type" value="Genomic_DNA"/>
</dbReference>
<organism evidence="2 3">
    <name type="scientific">Microbotryum saponariae</name>
    <dbReference type="NCBI Taxonomy" id="289078"/>
    <lineage>
        <taxon>Eukaryota</taxon>
        <taxon>Fungi</taxon>
        <taxon>Dikarya</taxon>
        <taxon>Basidiomycota</taxon>
        <taxon>Pucciniomycotina</taxon>
        <taxon>Microbotryomycetes</taxon>
        <taxon>Microbotryales</taxon>
        <taxon>Microbotryaceae</taxon>
        <taxon>Microbotryum</taxon>
    </lineage>
</organism>
<gene>
    <name evidence="2" type="ORF">BZ3500_MVSOF-1268-A1-R1_CHR2-1G04627</name>
</gene>
<keyword evidence="3" id="KW-1185">Reference proteome</keyword>
<reference evidence="3" key="1">
    <citation type="submission" date="2016-10" db="EMBL/GenBank/DDBJ databases">
        <authorList>
            <person name="Jeantristanb JTB J.-T."/>
            <person name="Ricardo R."/>
        </authorList>
    </citation>
    <scope>NUCLEOTIDE SEQUENCE [LARGE SCALE GENOMIC DNA]</scope>
</reference>
<sequence>MMPTAINNQPLVQHILTRDFAGLDRPSAPNSTGTGTGSVDITTTTTTTSSPPAATRQHAIASTPVLVRALPPSSYLDKLGQQASKRAKRQHILTESLESALETPIDAFAVPLPDKDHPQHALGDNSEALAKQNRMKGKVAKRYESWELLKAIEKKQLMTIYDIKSNQFELLLEPVGGSTPLVHAMRHGPSYQEVAILITGALSKQVNELADLPPESFSRNDATKALLRGIRVNLKLAITQGLVSEDTSLLASFLQVIVMSEGEKWLQKAGHEVALACRAGPPGRPVAAATTLIDKWVSRELQKTQIAAVGEYVSNSIGDLVLLGLWSIVMDILPKEEMMPLYFFARDDRMTKWVQRNGQAGRAAGVAMEERVEALKRNGGWTKLSPLLRKQIDGSLAELSKRTIGGRERVAGLKKLLDE</sequence>
<evidence type="ECO:0000313" key="2">
    <source>
        <dbReference type="EMBL" id="SCZ88771.1"/>
    </source>
</evidence>
<evidence type="ECO:0000256" key="1">
    <source>
        <dbReference type="SAM" id="MobiDB-lite"/>
    </source>
</evidence>
<protein>
    <submittedName>
        <fullName evidence="2">BZ3500_MvSof-1268-A1-R1_Chr2-1g04627 protein</fullName>
    </submittedName>
</protein>
<accession>A0A2X0KRH3</accession>
<name>A0A2X0KRH3_9BASI</name>
<dbReference type="AlphaFoldDB" id="A0A2X0KRH3"/>
<feature type="compositionally biased region" description="Low complexity" evidence="1">
    <location>
        <begin position="31"/>
        <end position="50"/>
    </location>
</feature>
<feature type="region of interest" description="Disordered" evidence="1">
    <location>
        <begin position="22"/>
        <end position="59"/>
    </location>
</feature>
<evidence type="ECO:0000313" key="3">
    <source>
        <dbReference type="Proteomes" id="UP000249723"/>
    </source>
</evidence>
<proteinExistence type="predicted"/>
<dbReference type="STRING" id="289078.A0A2X0KRH3"/>